<gene>
    <name evidence="1" type="ORF">QVD17_40463</name>
</gene>
<keyword evidence="2" id="KW-1185">Reference proteome</keyword>
<evidence type="ECO:0000313" key="1">
    <source>
        <dbReference type="EMBL" id="KAK1408573.1"/>
    </source>
</evidence>
<organism evidence="1 2">
    <name type="scientific">Tagetes erecta</name>
    <name type="common">African marigold</name>
    <dbReference type="NCBI Taxonomy" id="13708"/>
    <lineage>
        <taxon>Eukaryota</taxon>
        <taxon>Viridiplantae</taxon>
        <taxon>Streptophyta</taxon>
        <taxon>Embryophyta</taxon>
        <taxon>Tracheophyta</taxon>
        <taxon>Spermatophyta</taxon>
        <taxon>Magnoliopsida</taxon>
        <taxon>eudicotyledons</taxon>
        <taxon>Gunneridae</taxon>
        <taxon>Pentapetalae</taxon>
        <taxon>asterids</taxon>
        <taxon>campanulids</taxon>
        <taxon>Asterales</taxon>
        <taxon>Asteraceae</taxon>
        <taxon>Asteroideae</taxon>
        <taxon>Heliantheae alliance</taxon>
        <taxon>Tageteae</taxon>
        <taxon>Tagetes</taxon>
    </lineage>
</organism>
<evidence type="ECO:0000313" key="2">
    <source>
        <dbReference type="Proteomes" id="UP001229421"/>
    </source>
</evidence>
<name>A0AAD8NHW5_TARER</name>
<dbReference type="EMBL" id="JAUHHV010000011">
    <property type="protein sequence ID" value="KAK1408573.1"/>
    <property type="molecule type" value="Genomic_DNA"/>
</dbReference>
<sequence>MTIQQTSTRHLLDYPVTVIKRITPKCNHTKNIKSDLQKSALTVKWSCLTEQVEKVGGPHPSPYRRFDK</sequence>
<reference evidence="1" key="1">
    <citation type="journal article" date="2023" name="bioRxiv">
        <title>Improved chromosome-level genome assembly for marigold (Tagetes erecta).</title>
        <authorList>
            <person name="Jiang F."/>
            <person name="Yuan L."/>
            <person name="Wang S."/>
            <person name="Wang H."/>
            <person name="Xu D."/>
            <person name="Wang A."/>
            <person name="Fan W."/>
        </authorList>
    </citation>
    <scope>NUCLEOTIDE SEQUENCE</scope>
    <source>
        <strain evidence="1">WSJ</strain>
        <tissue evidence="1">Leaf</tissue>
    </source>
</reference>
<protein>
    <submittedName>
        <fullName evidence="1">Uncharacterized protein</fullName>
    </submittedName>
</protein>
<accession>A0AAD8NHW5</accession>
<comment type="caution">
    <text evidence="1">The sequence shown here is derived from an EMBL/GenBank/DDBJ whole genome shotgun (WGS) entry which is preliminary data.</text>
</comment>
<proteinExistence type="predicted"/>
<dbReference type="AlphaFoldDB" id="A0AAD8NHW5"/>
<dbReference type="Proteomes" id="UP001229421">
    <property type="component" value="Unassembled WGS sequence"/>
</dbReference>